<name>A0A0F9WMQ1_9ZZZZ</name>
<evidence type="ECO:0000313" key="1">
    <source>
        <dbReference type="EMBL" id="KKN87381.1"/>
    </source>
</evidence>
<reference evidence="1" key="1">
    <citation type="journal article" date="2015" name="Nature">
        <title>Complex archaea that bridge the gap between prokaryotes and eukaryotes.</title>
        <authorList>
            <person name="Spang A."/>
            <person name="Saw J.H."/>
            <person name="Jorgensen S.L."/>
            <person name="Zaremba-Niedzwiedzka K."/>
            <person name="Martijn J."/>
            <person name="Lind A.E."/>
            <person name="van Eijk R."/>
            <person name="Schleper C."/>
            <person name="Guy L."/>
            <person name="Ettema T.J."/>
        </authorList>
    </citation>
    <scope>NUCLEOTIDE SEQUENCE</scope>
</reference>
<sequence>MPEVIPMDMLCEYIGAVPYDIQTEALLQRGISNQLIRVGIEHKREVRLSPTDRIDFMVGLIGVEVKTKGSRAALIRQLHRYAQSGLVDELLVVTTVPSLTRVPRELCGVPIRTLVLSACLL</sequence>
<organism evidence="1">
    <name type="scientific">marine sediment metagenome</name>
    <dbReference type="NCBI Taxonomy" id="412755"/>
    <lineage>
        <taxon>unclassified sequences</taxon>
        <taxon>metagenomes</taxon>
        <taxon>ecological metagenomes</taxon>
    </lineage>
</organism>
<protein>
    <submittedName>
        <fullName evidence="1">Uncharacterized protein</fullName>
    </submittedName>
</protein>
<dbReference type="EMBL" id="LAZR01000138">
    <property type="protein sequence ID" value="KKN87381.1"/>
    <property type="molecule type" value="Genomic_DNA"/>
</dbReference>
<proteinExistence type="predicted"/>
<comment type="caution">
    <text evidence="1">The sequence shown here is derived from an EMBL/GenBank/DDBJ whole genome shotgun (WGS) entry which is preliminary data.</text>
</comment>
<accession>A0A0F9WMQ1</accession>
<gene>
    <name evidence="1" type="ORF">LCGC14_0258360</name>
</gene>
<dbReference type="AlphaFoldDB" id="A0A0F9WMQ1"/>